<dbReference type="Gene3D" id="3.20.20.150">
    <property type="entry name" value="Divalent-metal-dependent TIM barrel enzymes"/>
    <property type="match status" value="1"/>
</dbReference>
<dbReference type="PATRIC" id="fig|1716141.3.peg.7123"/>
<accession>A0A177HIH0</accession>
<dbReference type="EMBL" id="LOHS01000164">
    <property type="protein sequence ID" value="OAH09978.1"/>
    <property type="molecule type" value="Genomic_DNA"/>
</dbReference>
<keyword evidence="2" id="KW-0456">Lyase</keyword>
<feature type="domain" description="Xylose isomerase-like TIM barrel" evidence="1">
    <location>
        <begin position="24"/>
        <end position="257"/>
    </location>
</feature>
<reference evidence="2 3" key="1">
    <citation type="submission" date="2015-12" db="EMBL/GenBank/DDBJ databases">
        <title>Genome sequence of Streptomyces sp. G25.</title>
        <authorList>
            <person name="Poehlein A."/>
            <person name="Roettig A."/>
            <person name="Hiessl S."/>
            <person name="Hauschild P."/>
            <person name="Schauer J."/>
            <person name="Madkour M.H."/>
            <person name="Al-Ansari A.M."/>
            <person name="Almakishah N.H."/>
            <person name="Steinbuechel A."/>
            <person name="Daniel R."/>
        </authorList>
    </citation>
    <scope>NUCLEOTIDE SEQUENCE [LARGE SCALE GENOMIC DNA]</scope>
    <source>
        <strain evidence="3">G25(2015)</strain>
    </source>
</reference>
<dbReference type="Proteomes" id="UP000077381">
    <property type="component" value="Unassembled WGS sequence"/>
</dbReference>
<dbReference type="SUPFAM" id="SSF51658">
    <property type="entry name" value="Xylose isomerase-like"/>
    <property type="match status" value="1"/>
</dbReference>
<proteinExistence type="predicted"/>
<dbReference type="AlphaFoldDB" id="A0A177HIH0"/>
<dbReference type="InterPro" id="IPR036237">
    <property type="entry name" value="Xyl_isomerase-like_sf"/>
</dbReference>
<evidence type="ECO:0000313" key="3">
    <source>
        <dbReference type="Proteomes" id="UP000077381"/>
    </source>
</evidence>
<dbReference type="Pfam" id="PF01261">
    <property type="entry name" value="AP_endonuc_2"/>
    <property type="match status" value="1"/>
</dbReference>
<dbReference type="STRING" id="1716141.STSP_67430"/>
<keyword evidence="3" id="KW-1185">Reference proteome</keyword>
<comment type="caution">
    <text evidence="2">The sequence shown here is derived from an EMBL/GenBank/DDBJ whole genome shotgun (WGS) entry which is preliminary data.</text>
</comment>
<dbReference type="EC" id="4.2.1.118" evidence="2"/>
<dbReference type="InterPro" id="IPR050312">
    <property type="entry name" value="IolE/XylAMocC-like"/>
</dbReference>
<gene>
    <name evidence="2" type="primary">asbF_2</name>
    <name evidence="2" type="ORF">STSP_67430</name>
</gene>
<dbReference type="InterPro" id="IPR013022">
    <property type="entry name" value="Xyl_isomerase-like_TIM-brl"/>
</dbReference>
<organism evidence="2 3">
    <name type="scientific">Streptomyces jeddahensis</name>
    <dbReference type="NCBI Taxonomy" id="1716141"/>
    <lineage>
        <taxon>Bacteria</taxon>
        <taxon>Bacillati</taxon>
        <taxon>Actinomycetota</taxon>
        <taxon>Actinomycetes</taxon>
        <taxon>Kitasatosporales</taxon>
        <taxon>Streptomycetaceae</taxon>
        <taxon>Streptomyces</taxon>
    </lineage>
</organism>
<evidence type="ECO:0000259" key="1">
    <source>
        <dbReference type="Pfam" id="PF01261"/>
    </source>
</evidence>
<dbReference type="RefSeq" id="WP_067284709.1">
    <property type="nucleotide sequence ID" value="NZ_LOHS01000164.1"/>
</dbReference>
<dbReference type="PANTHER" id="PTHR12110:SF21">
    <property type="entry name" value="XYLOSE ISOMERASE-LIKE TIM BARREL DOMAIN-CONTAINING PROTEIN"/>
    <property type="match status" value="1"/>
</dbReference>
<name>A0A177HIH0_9ACTN</name>
<dbReference type="GO" id="GO:0046565">
    <property type="term" value="F:3-dehydroshikimate dehydratase activity"/>
    <property type="evidence" value="ECO:0007669"/>
    <property type="project" value="UniProtKB-EC"/>
</dbReference>
<protein>
    <submittedName>
        <fullName evidence="2">3-dehydroshikimate dehydratase</fullName>
        <ecNumber evidence="2">4.2.1.118</ecNumber>
    </submittedName>
</protein>
<sequence>MPHPATLGFSTLGCPGATTQDIIRIADQSGCRAVELRAADEEPFSVALGPAERRRIADEFRDAGIELISVASYVRVADGTISDEACLAGLRAHSALAHDLGAAAVRVFPGAAEPGPAADDRAIRRLRAAAPTSPVLLLLETHDSHRTARDVARVLKQVDHPSVGAIWDVLHTWLAGENPDESAALLRPWLRLVQLKDVPGRHDRTPVLPGEGTVPLEEILTALQTIGYHGQLSLELETRWHPGGPPLLDALRHLRKLLTVLPADPGS</sequence>
<evidence type="ECO:0000313" key="2">
    <source>
        <dbReference type="EMBL" id="OAH09978.1"/>
    </source>
</evidence>
<dbReference type="PANTHER" id="PTHR12110">
    <property type="entry name" value="HYDROXYPYRUVATE ISOMERASE"/>
    <property type="match status" value="1"/>
</dbReference>